<feature type="region of interest" description="Disordered" evidence="3">
    <location>
        <begin position="547"/>
        <end position="584"/>
    </location>
</feature>
<keyword evidence="1" id="KW-0808">Transferase</keyword>
<evidence type="ECO:0000313" key="5">
    <source>
        <dbReference type="EMBL" id="KAF4611919.1"/>
    </source>
</evidence>
<keyword evidence="2" id="KW-0833">Ubl conjugation pathway</keyword>
<feature type="compositionally biased region" description="Basic and acidic residues" evidence="3">
    <location>
        <begin position="548"/>
        <end position="559"/>
    </location>
</feature>
<dbReference type="GO" id="GO:0016740">
    <property type="term" value="F:transferase activity"/>
    <property type="evidence" value="ECO:0007669"/>
    <property type="project" value="UniProtKB-KW"/>
</dbReference>
<dbReference type="InterPro" id="IPR016135">
    <property type="entry name" value="UBQ-conjugating_enzyme/RWD"/>
</dbReference>
<evidence type="ECO:0000313" key="6">
    <source>
        <dbReference type="Proteomes" id="UP000521872"/>
    </source>
</evidence>
<comment type="caution">
    <text evidence="5">The sequence shown here is derived from an EMBL/GenBank/DDBJ whole genome shotgun (WGS) entry which is preliminary data.</text>
</comment>
<feature type="compositionally biased region" description="Basic residues" evidence="3">
    <location>
        <begin position="1"/>
        <end position="10"/>
    </location>
</feature>
<organism evidence="5 6">
    <name type="scientific">Agrocybe pediades</name>
    <dbReference type="NCBI Taxonomy" id="84607"/>
    <lineage>
        <taxon>Eukaryota</taxon>
        <taxon>Fungi</taxon>
        <taxon>Dikarya</taxon>
        <taxon>Basidiomycota</taxon>
        <taxon>Agaricomycotina</taxon>
        <taxon>Agaricomycetes</taxon>
        <taxon>Agaricomycetidae</taxon>
        <taxon>Agaricales</taxon>
        <taxon>Agaricineae</taxon>
        <taxon>Strophariaceae</taxon>
        <taxon>Agrocybe</taxon>
    </lineage>
</organism>
<evidence type="ECO:0000256" key="1">
    <source>
        <dbReference type="ARBA" id="ARBA00022679"/>
    </source>
</evidence>
<proteinExistence type="predicted"/>
<evidence type="ECO:0000259" key="4">
    <source>
        <dbReference type="PROSITE" id="PS50127"/>
    </source>
</evidence>
<evidence type="ECO:0000256" key="2">
    <source>
        <dbReference type="ARBA" id="ARBA00022786"/>
    </source>
</evidence>
<dbReference type="CDD" id="cd23810">
    <property type="entry name" value="UBCc_BIRC6"/>
    <property type="match status" value="1"/>
</dbReference>
<dbReference type="Pfam" id="PF00179">
    <property type="entry name" value="UQ_con"/>
    <property type="match status" value="1"/>
</dbReference>
<feature type="region of interest" description="Disordered" evidence="3">
    <location>
        <begin position="1"/>
        <end position="48"/>
    </location>
</feature>
<dbReference type="Gene3D" id="3.10.110.10">
    <property type="entry name" value="Ubiquitin Conjugating Enzyme"/>
    <property type="match status" value="1"/>
</dbReference>
<feature type="region of interest" description="Disordered" evidence="3">
    <location>
        <begin position="848"/>
        <end position="867"/>
    </location>
</feature>
<dbReference type="Proteomes" id="UP000521872">
    <property type="component" value="Unassembled WGS sequence"/>
</dbReference>
<protein>
    <recommendedName>
        <fullName evidence="4">UBC core domain-containing protein</fullName>
    </recommendedName>
</protein>
<dbReference type="EMBL" id="JAACJL010000057">
    <property type="protein sequence ID" value="KAF4611919.1"/>
    <property type="molecule type" value="Genomic_DNA"/>
</dbReference>
<sequence>MPKGLSKRAHSPSANDRSSKRARRDAELPAPEMDEVITISSPSNGVGVDYEEDEEMKSIMAQIAAQEESERLARKLQNQYDSSFASGSGSKDAPIDLEDDAALARMLADEWAKEDGASSDIEIVAGPSQPKPQINNHRRTSIDVPKSVPTKYQELRIRPEQALQRFKELFTGTKACSKCKAEVKSPRGCVTFSDGDIPPTLTYLLHASCSSCRTNHCRGCFTSIDCPIGCKGPSKNPKCAVIECCAEVRAIAIFETLGGFDRLFITERAAADSRALAIAKASTAKVKTVGPGGTGYGRGDEGHYGDYDDYYDDYYSDDDMDGIDPFTSKSKKKGTASRVGRAKPQAQSKRAKNNSDAAWEHVVLHTLNILATLLPMPYAEEPKVYDLLPHPSIGHLLSLSQIPTLLATLLRNDSVNDWISRKETYNAMLSVMRRLAECELTIHCLIGSHWESSATCGLENWMWGDGQITWTTNLSGEVEAAPPLYAFFKKLTKQSEAFLAGAMHMLEGGDADPEVEETMMNGTSLCGDIIAARDELERAIAILGQPVSDREDRVQKPADEPDTAIDTQRQKKKGKGKGKSNSGEASVQFDKVYAELCERLSFKHVSLADGPAAPGGGLNYASYYYAQQLASTQNATRLPKSRFHLLKELAITATSLPPGVWVRVDEVRNDAIKIMIAGPDGTPYAGGLFEFDCFMPIDYPRQPPLMHLRTTGGGSVRFNPNLYNDGKVCLSLLGTWPGRPEEQWSPQSTLLQVLVSIQSMILIDAPYYNEPGHGQANLKAPVSISYNREISLQTVRWAIVDWLDDKHRDGIWRDVIASHFTHRKDKIRQQIVEWNKTDPSIRSYVSKGYGKPSAAPRRGGKGKAAVKPTQSSMDLLDEFDKGIKVIGAWIDD</sequence>
<dbReference type="SUPFAM" id="SSF54495">
    <property type="entry name" value="UBC-like"/>
    <property type="match status" value="1"/>
</dbReference>
<accession>A0A8H4QJ88</accession>
<dbReference type="AlphaFoldDB" id="A0A8H4QJ88"/>
<dbReference type="PROSITE" id="PS50127">
    <property type="entry name" value="UBC_2"/>
    <property type="match status" value="1"/>
</dbReference>
<gene>
    <name evidence="5" type="ORF">D9613_004182</name>
</gene>
<reference evidence="5 6" key="1">
    <citation type="submission" date="2019-12" db="EMBL/GenBank/DDBJ databases">
        <authorList>
            <person name="Floudas D."/>
            <person name="Bentzer J."/>
            <person name="Ahren D."/>
            <person name="Johansson T."/>
            <person name="Persson P."/>
            <person name="Tunlid A."/>
        </authorList>
    </citation>
    <scope>NUCLEOTIDE SEQUENCE [LARGE SCALE GENOMIC DNA]</scope>
    <source>
        <strain evidence="5 6">CBS 102.39</strain>
    </source>
</reference>
<name>A0A8H4QJ88_9AGAR</name>
<dbReference type="SMART" id="SM00212">
    <property type="entry name" value="UBCc"/>
    <property type="match status" value="1"/>
</dbReference>
<dbReference type="InterPro" id="IPR000608">
    <property type="entry name" value="UBC"/>
</dbReference>
<feature type="domain" description="UBC core" evidence="4">
    <location>
        <begin position="640"/>
        <end position="799"/>
    </location>
</feature>
<keyword evidence="6" id="KW-1185">Reference proteome</keyword>
<dbReference type="PANTHER" id="PTHR46116">
    <property type="entry name" value="(E3-INDEPENDENT) E2 UBIQUITIN-CONJUGATING ENZYME"/>
    <property type="match status" value="1"/>
</dbReference>
<feature type="region of interest" description="Disordered" evidence="3">
    <location>
        <begin position="326"/>
        <end position="354"/>
    </location>
</feature>
<evidence type="ECO:0000256" key="3">
    <source>
        <dbReference type="SAM" id="MobiDB-lite"/>
    </source>
</evidence>